<evidence type="ECO:0000313" key="1">
    <source>
        <dbReference type="EMBL" id="CAG8674963.1"/>
    </source>
</evidence>
<dbReference type="EMBL" id="CAJVPI010005650">
    <property type="protein sequence ID" value="CAG8674963.1"/>
    <property type="molecule type" value="Genomic_DNA"/>
</dbReference>
<gene>
    <name evidence="1" type="ORF">PBRASI_LOCUS11496</name>
</gene>
<sequence>TNEDNFGNETTDVINVEANFKRLPTRHMELRQIAERNTKNVRKEIQNWLLKGKSIDRTFEVGSVVVLSIPHIDRHI</sequence>
<accession>A0A9N9HBQ5</accession>
<name>A0A9N9HBQ5_9GLOM</name>
<proteinExistence type="predicted"/>
<evidence type="ECO:0000313" key="2">
    <source>
        <dbReference type="Proteomes" id="UP000789739"/>
    </source>
</evidence>
<organism evidence="1 2">
    <name type="scientific">Paraglomus brasilianum</name>
    <dbReference type="NCBI Taxonomy" id="144538"/>
    <lineage>
        <taxon>Eukaryota</taxon>
        <taxon>Fungi</taxon>
        <taxon>Fungi incertae sedis</taxon>
        <taxon>Mucoromycota</taxon>
        <taxon>Glomeromycotina</taxon>
        <taxon>Glomeromycetes</taxon>
        <taxon>Paraglomerales</taxon>
        <taxon>Paraglomeraceae</taxon>
        <taxon>Paraglomus</taxon>
    </lineage>
</organism>
<dbReference type="Proteomes" id="UP000789739">
    <property type="component" value="Unassembled WGS sequence"/>
</dbReference>
<keyword evidence="2" id="KW-1185">Reference proteome</keyword>
<feature type="non-terminal residue" evidence="1">
    <location>
        <position position="76"/>
    </location>
</feature>
<comment type="caution">
    <text evidence="1">The sequence shown here is derived from an EMBL/GenBank/DDBJ whole genome shotgun (WGS) entry which is preliminary data.</text>
</comment>
<feature type="non-terminal residue" evidence="1">
    <location>
        <position position="1"/>
    </location>
</feature>
<reference evidence="1" key="1">
    <citation type="submission" date="2021-06" db="EMBL/GenBank/DDBJ databases">
        <authorList>
            <person name="Kallberg Y."/>
            <person name="Tangrot J."/>
            <person name="Rosling A."/>
        </authorList>
    </citation>
    <scope>NUCLEOTIDE SEQUENCE</scope>
    <source>
        <strain evidence="1">BR232B</strain>
    </source>
</reference>
<protein>
    <submittedName>
        <fullName evidence="1">11224_t:CDS:1</fullName>
    </submittedName>
</protein>
<dbReference type="AlphaFoldDB" id="A0A9N9HBQ5"/>